<feature type="compositionally biased region" description="Polar residues" evidence="1">
    <location>
        <begin position="283"/>
        <end position="295"/>
    </location>
</feature>
<dbReference type="AlphaFoldDB" id="A0A240UK80"/>
<geneLocation type="plasmid" evidence="2 3">
    <name>pACP4.3</name>
</geneLocation>
<accession>A0A240UK80</accession>
<keyword evidence="2" id="KW-0614">Plasmid</keyword>
<evidence type="ECO:0000313" key="2">
    <source>
        <dbReference type="EMBL" id="ART61452.1"/>
    </source>
</evidence>
<protein>
    <submittedName>
        <fullName evidence="2">Uncharacterized protein</fullName>
    </submittedName>
</protein>
<gene>
    <name evidence="2" type="ORF">CBP36_21020</name>
</gene>
<evidence type="ECO:0000313" key="3">
    <source>
        <dbReference type="Proteomes" id="UP000194440"/>
    </source>
</evidence>
<feature type="compositionally biased region" description="Polar residues" evidence="1">
    <location>
        <begin position="384"/>
        <end position="394"/>
    </location>
</feature>
<feature type="region of interest" description="Disordered" evidence="1">
    <location>
        <begin position="384"/>
        <end position="405"/>
    </location>
</feature>
<evidence type="ECO:0000256" key="1">
    <source>
        <dbReference type="SAM" id="MobiDB-lite"/>
    </source>
</evidence>
<sequence length="405" mass="43621">MGEKDGIHMDEVIRRRGPLHRVGASDFAVAEEVLKTAALLIVPEDQTQRQAFEKLLPHLYVLRNKGCSFAQLAKLLGEVGIKLQPSTVRSYFSEMLAARMDVCQAKMNEQIALMAAIRSETAGADVTAISGRVNAYLERLQSAAAPKVDALFGTPSQAGSTRTIEMETPRPQISAPVKENLPVQRAAFQRPPTNQAPQNTTDDDAQVGDNPTGEFGLLGLASPQQRATGGPAGFFTLDAAEQPAARQATSTPRDPAPPAQPSAATPATRSKAPSSNSSAAPPQTRSAAPASSSGATKKRLSRLQEGVPPLKRRDNVPAHVYEPGELEHPAIPGLMLNLEQRLYGAALEYYDEGGPDAGEIRMETTDQKRFRVVWRQAVPMTQTRTAQSFTQMDTSLFPGKPPEPK</sequence>
<feature type="region of interest" description="Disordered" evidence="1">
    <location>
        <begin position="152"/>
        <end position="178"/>
    </location>
</feature>
<feature type="region of interest" description="Disordered" evidence="1">
    <location>
        <begin position="190"/>
        <end position="316"/>
    </location>
</feature>
<dbReference type="KEGG" id="acip:CBP36_21020"/>
<feature type="compositionally biased region" description="Low complexity" evidence="1">
    <location>
        <begin position="261"/>
        <end position="282"/>
    </location>
</feature>
<proteinExistence type="predicted"/>
<dbReference type="Proteomes" id="UP000194440">
    <property type="component" value="Plasmid pACP4.3"/>
</dbReference>
<keyword evidence="3" id="KW-1185">Reference proteome</keyword>
<name>A0A240UK80_9BURK</name>
<dbReference type="EMBL" id="CP021369">
    <property type="protein sequence ID" value="ART61452.1"/>
    <property type="molecule type" value="Genomic_DNA"/>
</dbReference>
<feature type="compositionally biased region" description="Polar residues" evidence="1">
    <location>
        <begin position="154"/>
        <end position="163"/>
    </location>
</feature>
<reference evidence="2" key="1">
    <citation type="submission" date="2017-05" db="EMBL/GenBank/DDBJ databases">
        <title>Polyphasic characterization of four soil-derived phenanthrene-degrading Acidovorax strains and proposal of Acidovorax phenanthrenivorans sp. nov.</title>
        <authorList>
            <person name="Singleton D."/>
            <person name="Lee J."/>
            <person name="Dickey A.N."/>
            <person name="Stroud A."/>
            <person name="Scholl E.H."/>
            <person name="Wright F.A."/>
            <person name="Aitken M.D."/>
        </authorList>
    </citation>
    <scope>NUCLEOTIDE SEQUENCE</scope>
    <source>
        <strain evidence="2">P4</strain>
        <plasmid evidence="2">pACP4.3</plasmid>
    </source>
</reference>
<feature type="compositionally biased region" description="Polar residues" evidence="1">
    <location>
        <begin position="191"/>
        <end position="200"/>
    </location>
</feature>
<organism evidence="2 3">
    <name type="scientific">Acidovorax carolinensis</name>
    <dbReference type="NCBI Taxonomy" id="553814"/>
    <lineage>
        <taxon>Bacteria</taxon>
        <taxon>Pseudomonadati</taxon>
        <taxon>Pseudomonadota</taxon>
        <taxon>Betaproteobacteria</taxon>
        <taxon>Burkholderiales</taxon>
        <taxon>Comamonadaceae</taxon>
        <taxon>Acidovorax</taxon>
    </lineage>
</organism>